<evidence type="ECO:0000256" key="2">
    <source>
        <dbReference type="ARBA" id="ARBA00023136"/>
    </source>
</evidence>
<dbReference type="InterPro" id="IPR015919">
    <property type="entry name" value="Cadherin-like_sf"/>
</dbReference>
<evidence type="ECO:0000256" key="4">
    <source>
        <dbReference type="SAM" id="Phobius"/>
    </source>
</evidence>
<accession>A0A3B5A8I4</accession>
<organism evidence="6">
    <name type="scientific">Stegastes partitus</name>
    <name type="common">bicolor damselfish</name>
    <dbReference type="NCBI Taxonomy" id="144197"/>
    <lineage>
        <taxon>Eukaryota</taxon>
        <taxon>Metazoa</taxon>
        <taxon>Chordata</taxon>
        <taxon>Craniata</taxon>
        <taxon>Vertebrata</taxon>
        <taxon>Euteleostomi</taxon>
        <taxon>Actinopterygii</taxon>
        <taxon>Neopterygii</taxon>
        <taxon>Teleostei</taxon>
        <taxon>Neoteleostei</taxon>
        <taxon>Acanthomorphata</taxon>
        <taxon>Ovalentaria</taxon>
        <taxon>Pomacentridae</taxon>
        <taxon>Stegastes</taxon>
    </lineage>
</organism>
<evidence type="ECO:0000313" key="6">
    <source>
        <dbReference type="Ensembl" id="ENSSPAP00000017723.1"/>
    </source>
</evidence>
<keyword evidence="4" id="KW-1133">Transmembrane helix</keyword>
<evidence type="ECO:0000256" key="1">
    <source>
        <dbReference type="ARBA" id="ARBA00004370"/>
    </source>
</evidence>
<evidence type="ECO:0000259" key="5">
    <source>
        <dbReference type="PROSITE" id="PS51699"/>
    </source>
</evidence>
<dbReference type="SUPFAM" id="SSF49313">
    <property type="entry name" value="Cadherin-like"/>
    <property type="match status" value="1"/>
</dbReference>
<protein>
    <submittedName>
        <fullName evidence="6">Uncharacterized LOC103373135</fullName>
    </submittedName>
</protein>
<feature type="transmembrane region" description="Helical" evidence="4">
    <location>
        <begin position="774"/>
        <end position="801"/>
    </location>
</feature>
<dbReference type="AlphaFoldDB" id="A0A3B5A8I4"/>
<feature type="compositionally biased region" description="Polar residues" evidence="3">
    <location>
        <begin position="282"/>
        <end position="299"/>
    </location>
</feature>
<comment type="subcellular location">
    <subcellularLocation>
        <location evidence="1">Membrane</location>
    </subcellularLocation>
</comment>
<feature type="domain" description="Peptidase S72" evidence="5">
    <location>
        <begin position="603"/>
        <end position="718"/>
    </location>
</feature>
<dbReference type="Ensembl" id="ENSSPAT00000017998.1">
    <property type="protein sequence ID" value="ENSSPAP00000017723.1"/>
    <property type="gene ID" value="ENSSPAG00000013392.1"/>
</dbReference>
<dbReference type="PROSITE" id="PS51699">
    <property type="entry name" value="SEA_DG"/>
    <property type="match status" value="1"/>
</dbReference>
<sequence>MERLSVTQPFGTNQNVSPVTSGMNQDQMSQLNVTTQDVSSTSLAGQVMMSAHTERESSLSTFSLSSLEPSLVTLTPAVPSELGVFSWQRETPDITNPLFTEESLKVSSSQMPPLQMFSIPSFPDVGASSLQQNLEDFKSESKTEVCLDQNTLTQTLNLGVVSGSLLPTSLPMSLPLFKPPQIISLPTMFKEKSITSFKSSSGRAQVISSVEQTIQSQLLEKSQHVEKFSHISFVTGITASAFFSLTFLTLIPPDLKTITVIYPLSETWITRPVSGGYVDPTAPSTAQEPHTASTSQQMESLEPSFPLCGQFMDVNGCTLPIKSTSTENTMVHVLTSYLHDKKYPTDSTETLVEYLSSQLLSRDVLEEHSEWNVFASLLSVSKTSEINHVTASQQADLSVMLPPLEGSGSSIITHTSLTLSSSDLCGNCATSENSLLIWKSFIRHSRITTVLSTQQILSWSISNGMPTSLQAVISSNRRQSSVQPSRTSVSISSSLNLPPKVLQSIPALMATVGFPFHYMIPPKTFVDPEDGEADTLSLEMWLINGPPVSVGTWLALDGLELHGVPLEVDLQFAPQDLVLVARDSQGLSTRLPLTLDLHRSPIDPCHVFTLTAQCSLHSMLRHRHRVELLLRKLSGFFNSSSSHHLSVVSMTPGSTVVSWYNYSLCETGRTRVSHCHTDLVRSMWLAMNSADGSVNDAFRAAMLPEFLITNVGSVRFRRDCYPTTPTFGSSTPSVQTTLDTGLGTNTSISSTTNTHASASPAVTATSQQTDSYQWMAGMLTALLIVCLLILIVLLVAAVLYFCKGHARSRVVAIWPAGRLLSVQNRDLTAIRPRRPPIFQPELPPPPLRLWINLSNEDEWQLPSDYDKILQPRPPRYDTSSV</sequence>
<dbReference type="GO" id="GO:0021675">
    <property type="term" value="P:nerve development"/>
    <property type="evidence" value="ECO:0007669"/>
    <property type="project" value="TreeGrafter"/>
</dbReference>
<dbReference type="GO" id="GO:0005509">
    <property type="term" value="F:calcium ion binding"/>
    <property type="evidence" value="ECO:0007669"/>
    <property type="project" value="InterPro"/>
</dbReference>
<feature type="region of interest" description="Disordered" evidence="3">
    <location>
        <begin position="1"/>
        <end position="26"/>
    </location>
</feature>
<keyword evidence="4" id="KW-0812">Transmembrane</keyword>
<dbReference type="GO" id="GO:0016011">
    <property type="term" value="C:dystroglycan complex"/>
    <property type="evidence" value="ECO:0007669"/>
    <property type="project" value="TreeGrafter"/>
</dbReference>
<dbReference type="GO" id="GO:0043236">
    <property type="term" value="F:laminin binding"/>
    <property type="evidence" value="ECO:0007669"/>
    <property type="project" value="TreeGrafter"/>
</dbReference>
<dbReference type="GeneTree" id="ENSGT00390000008429"/>
<dbReference type="InterPro" id="IPR008465">
    <property type="entry name" value="DAG1_C"/>
</dbReference>
<keyword evidence="2 4" id="KW-0472">Membrane</keyword>
<dbReference type="STRING" id="144197.ENSSPAP00000017723"/>
<dbReference type="Pfam" id="PF05454">
    <property type="entry name" value="DAG1"/>
    <property type="match status" value="1"/>
</dbReference>
<dbReference type="GO" id="GO:0002009">
    <property type="term" value="P:morphogenesis of an epithelium"/>
    <property type="evidence" value="ECO:0007669"/>
    <property type="project" value="TreeGrafter"/>
</dbReference>
<feature type="region of interest" description="Disordered" evidence="3">
    <location>
        <begin position="279"/>
        <end position="299"/>
    </location>
</feature>
<evidence type="ECO:0000256" key="3">
    <source>
        <dbReference type="SAM" id="MobiDB-lite"/>
    </source>
</evidence>
<dbReference type="GO" id="GO:0007411">
    <property type="term" value="P:axon guidance"/>
    <property type="evidence" value="ECO:0007669"/>
    <property type="project" value="TreeGrafter"/>
</dbReference>
<reference evidence="6" key="1">
    <citation type="submission" date="2023-09" db="UniProtKB">
        <authorList>
            <consortium name="Ensembl"/>
        </authorList>
    </citation>
    <scope>IDENTIFICATION</scope>
</reference>
<dbReference type="InterPro" id="IPR013783">
    <property type="entry name" value="Ig-like_fold"/>
</dbReference>
<proteinExistence type="predicted"/>
<dbReference type="GO" id="GO:0042383">
    <property type="term" value="C:sarcolemma"/>
    <property type="evidence" value="ECO:0007669"/>
    <property type="project" value="TreeGrafter"/>
</dbReference>
<dbReference type="Gene3D" id="2.60.40.10">
    <property type="entry name" value="Immunoglobulins"/>
    <property type="match status" value="1"/>
</dbReference>
<dbReference type="PANTHER" id="PTHR21559:SF24">
    <property type="entry name" value="DYSTROGLYCAN 1"/>
    <property type="match status" value="1"/>
</dbReference>
<dbReference type="GO" id="GO:0016203">
    <property type="term" value="P:muscle attachment"/>
    <property type="evidence" value="ECO:0007669"/>
    <property type="project" value="TreeGrafter"/>
</dbReference>
<dbReference type="InterPro" id="IPR030398">
    <property type="entry name" value="SEA_DG_dom"/>
</dbReference>
<name>A0A3B5A8I4_9TELE</name>
<dbReference type="PANTHER" id="PTHR21559">
    <property type="entry name" value="DYSTROGLYCAN-RELATED"/>
    <property type="match status" value="1"/>
</dbReference>